<feature type="region of interest" description="Disordered" evidence="1">
    <location>
        <begin position="166"/>
        <end position="197"/>
    </location>
</feature>
<gene>
    <name evidence="2" type="ORF">VNO77_41112</name>
</gene>
<reference evidence="2 3" key="1">
    <citation type="submission" date="2024-01" db="EMBL/GenBank/DDBJ databases">
        <title>The genomes of 5 underutilized Papilionoideae crops provide insights into root nodulation and disease resistanc.</title>
        <authorList>
            <person name="Jiang F."/>
        </authorList>
    </citation>
    <scope>NUCLEOTIDE SEQUENCE [LARGE SCALE GENOMIC DNA]</scope>
    <source>
        <strain evidence="2">LVBAO_FW01</strain>
        <tissue evidence="2">Leaves</tissue>
    </source>
</reference>
<evidence type="ECO:0000256" key="1">
    <source>
        <dbReference type="SAM" id="MobiDB-lite"/>
    </source>
</evidence>
<feature type="compositionally biased region" description="Basic and acidic residues" evidence="1">
    <location>
        <begin position="166"/>
        <end position="179"/>
    </location>
</feature>
<evidence type="ECO:0000313" key="2">
    <source>
        <dbReference type="EMBL" id="KAK7307762.1"/>
    </source>
</evidence>
<dbReference type="AlphaFoldDB" id="A0AAN9K1C3"/>
<protein>
    <submittedName>
        <fullName evidence="2">Uncharacterized protein</fullName>
    </submittedName>
</protein>
<feature type="region of interest" description="Disordered" evidence="1">
    <location>
        <begin position="51"/>
        <end position="77"/>
    </location>
</feature>
<accession>A0AAN9K1C3</accession>
<dbReference type="PANTHER" id="PTHR36368:SF1">
    <property type="entry name" value="ATP-DEPENDENT CASEINOLYTIC PROTEASE_CROTONASE FAMILY PROTEIN"/>
    <property type="match status" value="1"/>
</dbReference>
<feature type="region of interest" description="Disordered" evidence="1">
    <location>
        <begin position="137"/>
        <end position="156"/>
    </location>
</feature>
<organism evidence="2 3">
    <name type="scientific">Canavalia gladiata</name>
    <name type="common">Sword bean</name>
    <name type="synonym">Dolichos gladiatus</name>
    <dbReference type="NCBI Taxonomy" id="3824"/>
    <lineage>
        <taxon>Eukaryota</taxon>
        <taxon>Viridiplantae</taxon>
        <taxon>Streptophyta</taxon>
        <taxon>Embryophyta</taxon>
        <taxon>Tracheophyta</taxon>
        <taxon>Spermatophyta</taxon>
        <taxon>Magnoliopsida</taxon>
        <taxon>eudicotyledons</taxon>
        <taxon>Gunneridae</taxon>
        <taxon>Pentapetalae</taxon>
        <taxon>rosids</taxon>
        <taxon>fabids</taxon>
        <taxon>Fabales</taxon>
        <taxon>Fabaceae</taxon>
        <taxon>Papilionoideae</taxon>
        <taxon>50 kb inversion clade</taxon>
        <taxon>NPAAA clade</taxon>
        <taxon>indigoferoid/millettioid clade</taxon>
        <taxon>Phaseoleae</taxon>
        <taxon>Canavalia</taxon>
    </lineage>
</organism>
<name>A0AAN9K1C3_CANGL</name>
<feature type="region of interest" description="Disordered" evidence="1">
    <location>
        <begin position="287"/>
        <end position="308"/>
    </location>
</feature>
<proteinExistence type="predicted"/>
<sequence>MDSISSLQGLNSQVPSSLSVLSCPSGLYPFLINTKPPDVGNWFSSYEYRSPDPDSNFSVEDSAFRGNESQRDDEEEKVRVQGEVVAGDKLIQCSTTYQNGGLCLNKNLQPLSSCSLLSEPTDIGNWFSSYVYESPVSGTSSPLGDEVSEENEGGEERLDFEVVNEHESRSENVHPKGCVEHNSSSNKNTKGDDGAKVKKKLTIAGTSNSEKILGQCMQHKSLQHNVGPTKYEEPLSLNHGSPGCDRERHLMLLDSDTSAMRPPKLLQKSDTGEAKSKCKIQHDMHDLSENLPTSSSARSSTCTNTKENDGFITTRKNRCTRAKDENSWKKPEKILLEHSTNTETVLLACVKPAITKRKALTEATNLQQSNAMVKTGKWQCPQKHKPTVGPAMKQLRLERWVHKI</sequence>
<comment type="caution">
    <text evidence="2">The sequence shown here is derived from an EMBL/GenBank/DDBJ whole genome shotgun (WGS) entry which is preliminary data.</text>
</comment>
<dbReference type="EMBL" id="JAYMYQ010000010">
    <property type="protein sequence ID" value="KAK7307762.1"/>
    <property type="molecule type" value="Genomic_DNA"/>
</dbReference>
<feature type="compositionally biased region" description="Polar residues" evidence="1">
    <location>
        <begin position="290"/>
        <end position="305"/>
    </location>
</feature>
<dbReference type="PANTHER" id="PTHR36368">
    <property type="entry name" value="ATP-DEPENDENT CASEINOLYTIC PROTEASE/CROTONASE FAMILY PROTEIN"/>
    <property type="match status" value="1"/>
</dbReference>
<keyword evidence="3" id="KW-1185">Reference proteome</keyword>
<evidence type="ECO:0000313" key="3">
    <source>
        <dbReference type="Proteomes" id="UP001367508"/>
    </source>
</evidence>
<dbReference type="Proteomes" id="UP001367508">
    <property type="component" value="Unassembled WGS sequence"/>
</dbReference>